<dbReference type="AlphaFoldDB" id="A0A382V669"/>
<evidence type="ECO:0000313" key="1">
    <source>
        <dbReference type="EMBL" id="SVD41999.1"/>
    </source>
</evidence>
<protein>
    <recommendedName>
        <fullName evidence="2">Outer membrane protein beta-barrel domain-containing protein</fullName>
    </recommendedName>
</protein>
<dbReference type="SUPFAM" id="SSF56925">
    <property type="entry name" value="OMPA-like"/>
    <property type="match status" value="1"/>
</dbReference>
<dbReference type="InterPro" id="IPR011250">
    <property type="entry name" value="OMP/PagP_B-barrel"/>
</dbReference>
<gene>
    <name evidence="1" type="ORF">METZ01_LOCUS394853</name>
</gene>
<organism evidence="1">
    <name type="scientific">marine metagenome</name>
    <dbReference type="NCBI Taxonomy" id="408172"/>
    <lineage>
        <taxon>unclassified sequences</taxon>
        <taxon>metagenomes</taxon>
        <taxon>ecological metagenomes</taxon>
    </lineage>
</organism>
<accession>A0A382V669</accession>
<evidence type="ECO:0008006" key="2">
    <source>
        <dbReference type="Google" id="ProtNLM"/>
    </source>
</evidence>
<sequence length="233" mass="26597">MQTRHKIIFFLFFLFFPGKAYSDSSWWNYFDYAGVSWSVEEFRTIGSGHNSASNFTPGSSDGADIHTDTSFDIFLGKKFGQTRGEINYSKNNFKDLRTSYLKQLHYLNTDFAIHELNFNGFYDLFQSKGLNFSIGGGPGIAMVKMTGESYRSDGFSLVKINDNHNDTIFTYNVSLGLGYRFRSDALLDIRVGHKEFMNEIRQQTSKISDGTANGYVTSDLSSNFIKFRIVKEF</sequence>
<proteinExistence type="predicted"/>
<reference evidence="1" key="1">
    <citation type="submission" date="2018-05" db="EMBL/GenBank/DDBJ databases">
        <authorList>
            <person name="Lanie J.A."/>
            <person name="Ng W.-L."/>
            <person name="Kazmierczak K.M."/>
            <person name="Andrzejewski T.M."/>
            <person name="Davidsen T.M."/>
            <person name="Wayne K.J."/>
            <person name="Tettelin H."/>
            <person name="Glass J.I."/>
            <person name="Rusch D."/>
            <person name="Podicherti R."/>
            <person name="Tsui H.-C.T."/>
            <person name="Winkler M.E."/>
        </authorList>
    </citation>
    <scope>NUCLEOTIDE SEQUENCE</scope>
</reference>
<dbReference type="EMBL" id="UINC01149489">
    <property type="protein sequence ID" value="SVD41999.1"/>
    <property type="molecule type" value="Genomic_DNA"/>
</dbReference>
<dbReference type="Gene3D" id="2.40.160.20">
    <property type="match status" value="1"/>
</dbReference>
<name>A0A382V669_9ZZZZ</name>